<name>G3P9I0_GASAC</name>
<sequence length="58" mass="6487">MPRKKQQNPQPVKLDSEDAVAIEAPGNLSLDTDFLLGQDLEFGDPDHDHRILGLEKFS</sequence>
<dbReference type="Ensembl" id="ENSGACT00000014279.1">
    <property type="protein sequence ID" value="ENSGACP00000014254.1"/>
    <property type="gene ID" value="ENSGACG00000010773.1"/>
</dbReference>
<reference evidence="1" key="2">
    <citation type="submission" date="2024-04" db="UniProtKB">
        <authorList>
            <consortium name="Ensembl"/>
        </authorList>
    </citation>
    <scope>IDENTIFICATION</scope>
</reference>
<dbReference type="eggNOG" id="ENOG502SZZ1">
    <property type="taxonomic scope" value="Eukaryota"/>
</dbReference>
<dbReference type="AlphaFoldDB" id="G3P9I0"/>
<protein>
    <submittedName>
        <fullName evidence="1">Uncharacterized protein</fullName>
    </submittedName>
</protein>
<dbReference type="STRING" id="69293.ENSGACP00000014254"/>
<dbReference type="InParanoid" id="G3P9I0"/>
<reference evidence="1" key="1">
    <citation type="submission" date="2006-01" db="EMBL/GenBank/DDBJ databases">
        <authorList>
            <person name="Lindblad-Toh K."/>
            <person name="Mauceli E."/>
            <person name="Grabherr M."/>
            <person name="Chang J.L."/>
            <person name="Lander E.S."/>
        </authorList>
    </citation>
    <scope>NUCLEOTIDE SEQUENCE [LARGE SCALE GENOMIC DNA]</scope>
</reference>
<evidence type="ECO:0000313" key="1">
    <source>
        <dbReference type="Ensembl" id="ENSGACP00000014254.1"/>
    </source>
</evidence>
<accession>G3P9I0</accession>
<dbReference type="Bgee" id="ENSGACG00000010773">
    <property type="expression patterns" value="Expressed in intestinal epithelial cell and 13 other cell types or tissues"/>
</dbReference>
<organism evidence="1">
    <name type="scientific">Gasterosteus aculeatus</name>
    <name type="common">Three-spined stickleback</name>
    <dbReference type="NCBI Taxonomy" id="69293"/>
    <lineage>
        <taxon>Eukaryota</taxon>
        <taxon>Metazoa</taxon>
        <taxon>Chordata</taxon>
        <taxon>Craniata</taxon>
        <taxon>Vertebrata</taxon>
        <taxon>Euteleostomi</taxon>
        <taxon>Actinopterygii</taxon>
        <taxon>Neopterygii</taxon>
        <taxon>Teleostei</taxon>
        <taxon>Neoteleostei</taxon>
        <taxon>Acanthomorphata</taxon>
        <taxon>Eupercaria</taxon>
        <taxon>Perciformes</taxon>
        <taxon>Cottioidei</taxon>
        <taxon>Gasterosteales</taxon>
        <taxon>Gasterosteidae</taxon>
        <taxon>Gasterosteus</taxon>
    </lineage>
</organism>
<proteinExistence type="predicted"/>